<dbReference type="EMBL" id="JNOC01000175">
    <property type="protein sequence ID" value="KPH51740.1"/>
    <property type="molecule type" value="Genomic_DNA"/>
</dbReference>
<organism evidence="2 3">
    <name type="scientific">Helicobacter pullorum</name>
    <dbReference type="NCBI Taxonomy" id="35818"/>
    <lineage>
        <taxon>Bacteria</taxon>
        <taxon>Pseudomonadati</taxon>
        <taxon>Campylobacterota</taxon>
        <taxon>Epsilonproteobacteria</taxon>
        <taxon>Campylobacterales</taxon>
        <taxon>Helicobacteraceae</taxon>
        <taxon>Helicobacter</taxon>
    </lineage>
</organism>
<feature type="region of interest" description="Disordered" evidence="1">
    <location>
        <begin position="170"/>
        <end position="206"/>
    </location>
</feature>
<dbReference type="Proteomes" id="UP000037997">
    <property type="component" value="Unassembled WGS sequence"/>
</dbReference>
<evidence type="ECO:0000313" key="2">
    <source>
        <dbReference type="EMBL" id="KPH51740.1"/>
    </source>
</evidence>
<name>A0A0N1E9C2_9HELI</name>
<evidence type="ECO:0000313" key="3">
    <source>
        <dbReference type="Proteomes" id="UP000037997"/>
    </source>
</evidence>
<evidence type="ECO:0008006" key="4">
    <source>
        <dbReference type="Google" id="ProtNLM"/>
    </source>
</evidence>
<feature type="compositionally biased region" description="Basic and acidic residues" evidence="1">
    <location>
        <begin position="31"/>
        <end position="41"/>
    </location>
</feature>
<dbReference type="RefSeq" id="WP_054198824.1">
    <property type="nucleotide sequence ID" value="NZ_JNOC01000175.1"/>
</dbReference>
<dbReference type="AlphaFoldDB" id="A0A0N1E9C2"/>
<proteinExistence type="predicted"/>
<dbReference type="PATRIC" id="fig|35818.11.peg.835"/>
<sequence>MQKEVQNQNPNAVANPQEQGQGGQPNPFDSSLEKSELESLQRELQGLEETKNADFAKYLSQSLSPEEKELFFEDEEAFFQNVLNKEEEFLAQRIGDKKNRAAQLEQTIAQKNSFSILEKAESDFLKKNPNADTDAMIDFYENDLPPREKRKLDNLPPDEFFESLYQVYSQSKTPSKKENLPKRTQGTPMDVENADYQSSDGYFERL</sequence>
<accession>A0A0N1E9C2</accession>
<comment type="caution">
    <text evidence="2">The sequence shown here is derived from an EMBL/GenBank/DDBJ whole genome shotgun (WGS) entry which is preliminary data.</text>
</comment>
<protein>
    <recommendedName>
        <fullName evidence="4">Coiled-coil domain-containing protein</fullName>
    </recommendedName>
</protein>
<gene>
    <name evidence="2" type="ORF">HPU229334_04200</name>
</gene>
<reference evidence="2 3" key="1">
    <citation type="submission" date="2014-06" db="EMBL/GenBank/DDBJ databases">
        <title>Helicobacter pullorum isolates in fresh chicken meat - phenotypic and genotypic features.</title>
        <authorList>
            <person name="Borges V."/>
            <person name="Santos A."/>
            <person name="Correia C.B."/>
            <person name="Saraiva M."/>
            <person name="Menard A."/>
            <person name="Vieira L."/>
            <person name="Sampaio D.A."/>
            <person name="Gomes J.P."/>
            <person name="Oleastro M."/>
        </authorList>
    </citation>
    <scope>NUCLEOTIDE SEQUENCE [LARGE SCALE GENOMIC DNA]</scope>
    <source>
        <strain evidence="2 3">229334/12</strain>
    </source>
</reference>
<feature type="region of interest" description="Disordered" evidence="1">
    <location>
        <begin position="1"/>
        <end position="48"/>
    </location>
</feature>
<evidence type="ECO:0000256" key="1">
    <source>
        <dbReference type="SAM" id="MobiDB-lite"/>
    </source>
</evidence>
<feature type="compositionally biased region" description="Low complexity" evidence="1">
    <location>
        <begin position="1"/>
        <end position="27"/>
    </location>
</feature>